<dbReference type="GO" id="GO:0016787">
    <property type="term" value="F:hydrolase activity"/>
    <property type="evidence" value="ECO:0007669"/>
    <property type="project" value="UniProtKB-KW"/>
</dbReference>
<reference evidence="5" key="1">
    <citation type="submission" date="2023-10" db="EMBL/GenBank/DDBJ databases">
        <title>Genome assembly of Pristionchus species.</title>
        <authorList>
            <person name="Yoshida K."/>
            <person name="Sommer R.J."/>
        </authorList>
    </citation>
    <scope>NUCLEOTIDE SEQUENCE</scope>
    <source>
        <strain evidence="5">RS0144</strain>
    </source>
</reference>
<feature type="domain" description="Carboxylesterase type B" evidence="4">
    <location>
        <begin position="21"/>
        <end position="184"/>
    </location>
</feature>
<accession>A0AAV5SV12</accession>
<dbReference type="PANTHER" id="PTHR43142">
    <property type="entry name" value="CARBOXYLIC ESTER HYDROLASE"/>
    <property type="match status" value="1"/>
</dbReference>
<feature type="chain" id="PRO_5043473107" description="Carboxylesterase type B domain-containing protein" evidence="3">
    <location>
        <begin position="18"/>
        <end position="189"/>
    </location>
</feature>
<evidence type="ECO:0000259" key="4">
    <source>
        <dbReference type="Pfam" id="PF00135"/>
    </source>
</evidence>
<comment type="similarity">
    <text evidence="1">Belongs to the type-B carboxylesterase/lipase family.</text>
</comment>
<organism evidence="5 6">
    <name type="scientific">Pristionchus entomophagus</name>
    <dbReference type="NCBI Taxonomy" id="358040"/>
    <lineage>
        <taxon>Eukaryota</taxon>
        <taxon>Metazoa</taxon>
        <taxon>Ecdysozoa</taxon>
        <taxon>Nematoda</taxon>
        <taxon>Chromadorea</taxon>
        <taxon>Rhabditida</taxon>
        <taxon>Rhabditina</taxon>
        <taxon>Diplogasteromorpha</taxon>
        <taxon>Diplogasteroidea</taxon>
        <taxon>Neodiplogasteridae</taxon>
        <taxon>Pristionchus</taxon>
    </lineage>
</organism>
<keyword evidence="3" id="KW-0732">Signal</keyword>
<keyword evidence="6" id="KW-1185">Reference proteome</keyword>
<dbReference type="Gene3D" id="3.40.50.1820">
    <property type="entry name" value="alpha/beta hydrolase"/>
    <property type="match status" value="1"/>
</dbReference>
<evidence type="ECO:0000256" key="3">
    <source>
        <dbReference type="SAM" id="SignalP"/>
    </source>
</evidence>
<dbReference type="SUPFAM" id="SSF53474">
    <property type="entry name" value="alpha/beta-Hydrolases"/>
    <property type="match status" value="1"/>
</dbReference>
<dbReference type="EMBL" id="BTSX01000002">
    <property type="protein sequence ID" value="GMS86252.1"/>
    <property type="molecule type" value="Genomic_DNA"/>
</dbReference>
<evidence type="ECO:0000256" key="1">
    <source>
        <dbReference type="ARBA" id="ARBA00005964"/>
    </source>
</evidence>
<protein>
    <recommendedName>
        <fullName evidence="4">Carboxylesterase type B domain-containing protein</fullName>
    </recommendedName>
</protein>
<proteinExistence type="inferred from homology"/>
<dbReference type="InterPro" id="IPR002018">
    <property type="entry name" value="CarbesteraseB"/>
</dbReference>
<gene>
    <name evidence="5" type="ORF">PENTCL1PPCAC_8427</name>
</gene>
<evidence type="ECO:0000256" key="2">
    <source>
        <dbReference type="ARBA" id="ARBA00022801"/>
    </source>
</evidence>
<comment type="caution">
    <text evidence="5">The sequence shown here is derived from an EMBL/GenBank/DDBJ whole genome shotgun (WGS) entry which is preliminary data.</text>
</comment>
<sequence>MIRILLCLELVLLVCRGELITVTTSSGSVQGFDHDFGNDTAQRFYEYGQIFLRIPFAKPPLGERRFALPEDICQYNEQGKMHNATYYRPPCVQSGSRFAKSNEDCLYLNVMTPDVSGTYPVMHYIHGGTFKTGEAEMYHWKGAVRNLISRGVVVVTIQYRIGMLGFFTTFTERFPPNRGFYDSRTSMGE</sequence>
<feature type="signal peptide" evidence="3">
    <location>
        <begin position="1"/>
        <end position="17"/>
    </location>
</feature>
<dbReference type="AlphaFoldDB" id="A0AAV5SV12"/>
<name>A0AAV5SV12_9BILA</name>
<evidence type="ECO:0000313" key="5">
    <source>
        <dbReference type="EMBL" id="GMS86252.1"/>
    </source>
</evidence>
<dbReference type="Proteomes" id="UP001432027">
    <property type="component" value="Unassembled WGS sequence"/>
</dbReference>
<evidence type="ECO:0000313" key="6">
    <source>
        <dbReference type="Proteomes" id="UP001432027"/>
    </source>
</evidence>
<dbReference type="InterPro" id="IPR029058">
    <property type="entry name" value="AB_hydrolase_fold"/>
</dbReference>
<dbReference type="Pfam" id="PF00135">
    <property type="entry name" value="COesterase"/>
    <property type="match status" value="1"/>
</dbReference>
<keyword evidence="2" id="KW-0378">Hydrolase</keyword>
<dbReference type="PANTHER" id="PTHR43142:SF1">
    <property type="entry name" value="CARBOXYLIC ESTER HYDROLASE"/>
    <property type="match status" value="1"/>
</dbReference>